<dbReference type="AlphaFoldDB" id="A0A6J4HUG3"/>
<sequence>MKTLLPLLTCAALALSLTACQTTMPARQFAEPASGWQTKTGQLAYTDGRMSLIGEVLVRYSKGGDFELTFTKAGGITLLSIRQDANFAQAEGPLARGRWSGTTAEAPARLKGWFQLRDKIVNGRRMTSIRHDAGEQSFTLRF</sequence>
<feature type="chain" id="PRO_5027071213" description="DUF306 domain-containing protein" evidence="1">
    <location>
        <begin position="22"/>
        <end position="142"/>
    </location>
</feature>
<feature type="signal peptide" evidence="1">
    <location>
        <begin position="1"/>
        <end position="21"/>
    </location>
</feature>
<gene>
    <name evidence="2" type="ORF">AVDCRST_MAG42-1152</name>
</gene>
<dbReference type="PROSITE" id="PS51257">
    <property type="entry name" value="PROKAR_LIPOPROTEIN"/>
    <property type="match status" value="1"/>
</dbReference>
<evidence type="ECO:0000313" key="2">
    <source>
        <dbReference type="EMBL" id="CAA9231415.1"/>
    </source>
</evidence>
<accession>A0A6J4HUG3</accession>
<evidence type="ECO:0000256" key="1">
    <source>
        <dbReference type="SAM" id="SignalP"/>
    </source>
</evidence>
<organism evidence="2">
    <name type="scientific">uncultured Chthoniobacterales bacterium</name>
    <dbReference type="NCBI Taxonomy" id="1836801"/>
    <lineage>
        <taxon>Bacteria</taxon>
        <taxon>Pseudomonadati</taxon>
        <taxon>Verrucomicrobiota</taxon>
        <taxon>Spartobacteria</taxon>
        <taxon>Chthoniobacterales</taxon>
        <taxon>environmental samples</taxon>
    </lineage>
</organism>
<evidence type="ECO:0008006" key="3">
    <source>
        <dbReference type="Google" id="ProtNLM"/>
    </source>
</evidence>
<reference evidence="2" key="1">
    <citation type="submission" date="2020-02" db="EMBL/GenBank/DDBJ databases">
        <authorList>
            <person name="Meier V. D."/>
        </authorList>
    </citation>
    <scope>NUCLEOTIDE SEQUENCE</scope>
    <source>
        <strain evidence="2">AVDCRST_MAG42</strain>
    </source>
</reference>
<protein>
    <recommendedName>
        <fullName evidence="3">DUF306 domain-containing protein</fullName>
    </recommendedName>
</protein>
<proteinExistence type="predicted"/>
<dbReference type="EMBL" id="CADCTA010000052">
    <property type="protein sequence ID" value="CAA9231415.1"/>
    <property type="molecule type" value="Genomic_DNA"/>
</dbReference>
<name>A0A6J4HUG3_9BACT</name>
<keyword evidence="1" id="KW-0732">Signal</keyword>